<protein>
    <recommendedName>
        <fullName evidence="5">Transposase, Mutator family</fullName>
    </recommendedName>
</protein>
<proteinExistence type="predicted"/>
<organism evidence="3">
    <name type="scientific">Candidatus Kentrum eta</name>
    <dbReference type="NCBI Taxonomy" id="2126337"/>
    <lineage>
        <taxon>Bacteria</taxon>
        <taxon>Pseudomonadati</taxon>
        <taxon>Pseudomonadota</taxon>
        <taxon>Gammaproteobacteria</taxon>
        <taxon>Candidatus Kentrum</taxon>
    </lineage>
</organism>
<dbReference type="EMBL" id="CAADFJ010000174">
    <property type="protein sequence ID" value="VFK04317.1"/>
    <property type="molecule type" value="Genomic_DNA"/>
</dbReference>
<evidence type="ECO:0008006" key="5">
    <source>
        <dbReference type="Google" id="ProtNLM"/>
    </source>
</evidence>
<dbReference type="AlphaFoldDB" id="A0A450VHW5"/>
<sequence>MPISNELIDQPLAGSSSQEDILGKGGLLNELTKKVAERALEAEMEAHLGYVKHDPCMMFFLYSVPLSL</sequence>
<evidence type="ECO:0000313" key="4">
    <source>
        <dbReference type="EMBL" id="VFK10371.1"/>
    </source>
</evidence>
<dbReference type="EMBL" id="CAADFJ010000700">
    <property type="protein sequence ID" value="VFK10371.1"/>
    <property type="molecule type" value="Genomic_DNA"/>
</dbReference>
<evidence type="ECO:0000313" key="2">
    <source>
        <dbReference type="EMBL" id="VFJ99917.1"/>
    </source>
</evidence>
<reference evidence="3" key="1">
    <citation type="submission" date="2019-02" db="EMBL/GenBank/DDBJ databases">
        <authorList>
            <person name="Gruber-Vodicka R. H."/>
            <person name="Seah K. B. B."/>
        </authorList>
    </citation>
    <scope>NUCLEOTIDE SEQUENCE</scope>
    <source>
        <strain evidence="3">BECK_SA2B12</strain>
        <strain evidence="1">BECK_SA2B15</strain>
        <strain evidence="2">BECK_SA2B20</strain>
    </source>
</reference>
<name>A0A450VHW5_9GAMM</name>
<dbReference type="EMBL" id="CAADFG010000176">
    <property type="protein sequence ID" value="VFJ99901.1"/>
    <property type="molecule type" value="Genomic_DNA"/>
</dbReference>
<gene>
    <name evidence="1" type="ORF">BECKH772A_GA0070896_101761</name>
    <name evidence="2" type="ORF">BECKH772B_GA0070898_101731</name>
    <name evidence="3" type="ORF">BECKH772C_GA0070978_101741</name>
    <name evidence="4" type="ORF">BECKH772C_GA0070978_107001</name>
</gene>
<accession>A0A450VHW5</accession>
<evidence type="ECO:0000313" key="3">
    <source>
        <dbReference type="EMBL" id="VFK04317.1"/>
    </source>
</evidence>
<evidence type="ECO:0000313" key="1">
    <source>
        <dbReference type="EMBL" id="VFJ99901.1"/>
    </source>
</evidence>
<dbReference type="EMBL" id="CAADFI010000173">
    <property type="protein sequence ID" value="VFJ99917.1"/>
    <property type="molecule type" value="Genomic_DNA"/>
</dbReference>